<organism evidence="3 4">
    <name type="scientific">Kordiimonas lacus</name>
    <dbReference type="NCBI Taxonomy" id="637679"/>
    <lineage>
        <taxon>Bacteria</taxon>
        <taxon>Pseudomonadati</taxon>
        <taxon>Pseudomonadota</taxon>
        <taxon>Alphaproteobacteria</taxon>
        <taxon>Kordiimonadales</taxon>
        <taxon>Kordiimonadaceae</taxon>
        <taxon>Kordiimonas</taxon>
    </lineage>
</organism>
<sequence>MSKSSQTGEPSLRLLRVGENVRHAISAILTRGDVQDPDLARASVTVSEVRISPDLRNATVFIMPLGGDPKLTVTKALNRNSAFIRGEMSKVVHMKYMPRLKFKLDESFDEASHIDAILRDPRVTRDLEHKDEEE</sequence>
<evidence type="ECO:0000313" key="4">
    <source>
        <dbReference type="Proteomes" id="UP000183685"/>
    </source>
</evidence>
<dbReference type="RefSeq" id="WP_068301240.1">
    <property type="nucleotide sequence ID" value="NZ_FNAK01000008.1"/>
</dbReference>
<proteinExistence type="inferred from homology"/>
<comment type="subcellular location">
    <subcellularLocation>
        <location evidence="2">Cytoplasm</location>
    </subcellularLocation>
</comment>
<dbReference type="NCBIfam" id="TIGR00082">
    <property type="entry name" value="rbfA"/>
    <property type="match status" value="1"/>
</dbReference>
<evidence type="ECO:0000313" key="3">
    <source>
        <dbReference type="EMBL" id="SDE60262.1"/>
    </source>
</evidence>
<evidence type="ECO:0000256" key="2">
    <source>
        <dbReference type="HAMAP-Rule" id="MF_00003"/>
    </source>
</evidence>
<keyword evidence="2" id="KW-0963">Cytoplasm</keyword>
<name>A0A1G7E9C3_9PROT</name>
<dbReference type="HAMAP" id="MF_00003">
    <property type="entry name" value="RbfA"/>
    <property type="match status" value="1"/>
</dbReference>
<dbReference type="Proteomes" id="UP000183685">
    <property type="component" value="Unassembled WGS sequence"/>
</dbReference>
<dbReference type="AlphaFoldDB" id="A0A1G7E9C3"/>
<comment type="subunit">
    <text evidence="2">Monomer. Binds 30S ribosomal subunits, but not 50S ribosomal subunits or 70S ribosomes.</text>
</comment>
<protein>
    <recommendedName>
        <fullName evidence="2">Ribosome-binding factor A</fullName>
    </recommendedName>
</protein>
<dbReference type="NCBIfam" id="NF001802">
    <property type="entry name" value="PRK00521.2-5"/>
    <property type="match status" value="1"/>
</dbReference>
<dbReference type="InterPro" id="IPR020053">
    <property type="entry name" value="Ribosome-bd_factorA_CS"/>
</dbReference>
<comment type="function">
    <text evidence="2">One of several proteins that assist in the late maturation steps of the functional core of the 30S ribosomal subunit. Associates with free 30S ribosomal subunits (but not with 30S subunits that are part of 70S ribosomes or polysomes). Required for efficient processing of 16S rRNA. May interact with the 5'-terminal helix region of 16S rRNA.</text>
</comment>
<dbReference type="GO" id="GO:0030490">
    <property type="term" value="P:maturation of SSU-rRNA"/>
    <property type="evidence" value="ECO:0007669"/>
    <property type="project" value="UniProtKB-UniRule"/>
</dbReference>
<dbReference type="PANTHER" id="PTHR33515:SF1">
    <property type="entry name" value="RIBOSOME-BINDING FACTOR A, CHLOROPLASTIC-RELATED"/>
    <property type="match status" value="1"/>
</dbReference>
<keyword evidence="1 2" id="KW-0690">Ribosome biogenesis</keyword>
<comment type="similarity">
    <text evidence="2">Belongs to the RbfA family.</text>
</comment>
<dbReference type="EMBL" id="FNAK01000008">
    <property type="protein sequence ID" value="SDE60262.1"/>
    <property type="molecule type" value="Genomic_DNA"/>
</dbReference>
<dbReference type="InterPro" id="IPR023799">
    <property type="entry name" value="RbfA_dom_sf"/>
</dbReference>
<dbReference type="GO" id="GO:0043024">
    <property type="term" value="F:ribosomal small subunit binding"/>
    <property type="evidence" value="ECO:0007669"/>
    <property type="project" value="TreeGrafter"/>
</dbReference>
<reference evidence="3 4" key="1">
    <citation type="submission" date="2016-10" db="EMBL/GenBank/DDBJ databases">
        <authorList>
            <person name="de Groot N.N."/>
        </authorList>
    </citation>
    <scope>NUCLEOTIDE SEQUENCE [LARGE SCALE GENOMIC DNA]</scope>
    <source>
        <strain evidence="3 4">CGMCC 1.9109</strain>
    </source>
</reference>
<dbReference type="Gene3D" id="3.30.300.20">
    <property type="match status" value="1"/>
</dbReference>
<dbReference type="PROSITE" id="PS01319">
    <property type="entry name" value="RBFA"/>
    <property type="match status" value="1"/>
</dbReference>
<dbReference type="InterPro" id="IPR015946">
    <property type="entry name" value="KH_dom-like_a/b"/>
</dbReference>
<gene>
    <name evidence="2" type="primary">rbfA</name>
    <name evidence="3" type="ORF">SAMN04488071_3348</name>
</gene>
<keyword evidence="4" id="KW-1185">Reference proteome</keyword>
<evidence type="ECO:0000256" key="1">
    <source>
        <dbReference type="ARBA" id="ARBA00022517"/>
    </source>
</evidence>
<dbReference type="Pfam" id="PF02033">
    <property type="entry name" value="RBFA"/>
    <property type="match status" value="1"/>
</dbReference>
<dbReference type="GO" id="GO:0005829">
    <property type="term" value="C:cytosol"/>
    <property type="evidence" value="ECO:0007669"/>
    <property type="project" value="TreeGrafter"/>
</dbReference>
<dbReference type="SUPFAM" id="SSF89919">
    <property type="entry name" value="Ribosome-binding factor A, RbfA"/>
    <property type="match status" value="1"/>
</dbReference>
<dbReference type="STRING" id="637679.GCA_001550055_00127"/>
<accession>A0A1G7E9C3</accession>
<dbReference type="InterPro" id="IPR000238">
    <property type="entry name" value="RbfA"/>
</dbReference>
<dbReference type="PANTHER" id="PTHR33515">
    <property type="entry name" value="RIBOSOME-BINDING FACTOR A, CHLOROPLASTIC-RELATED"/>
    <property type="match status" value="1"/>
</dbReference>
<dbReference type="OrthoDB" id="9805051at2"/>